<feature type="compositionally biased region" description="Low complexity" evidence="1">
    <location>
        <begin position="143"/>
        <end position="303"/>
    </location>
</feature>
<keyword evidence="4" id="KW-1185">Reference proteome</keyword>
<dbReference type="EnsemblMetazoa" id="CLYHEMT002719.1">
    <property type="protein sequence ID" value="CLYHEMP002719.1"/>
    <property type="gene ID" value="CLYHEMG002719"/>
</dbReference>
<dbReference type="AlphaFoldDB" id="A0A7M5TVW3"/>
<evidence type="ECO:0000256" key="1">
    <source>
        <dbReference type="SAM" id="MobiDB-lite"/>
    </source>
</evidence>
<evidence type="ECO:0000313" key="3">
    <source>
        <dbReference type="EnsemblMetazoa" id="CLYHEMP002719.1"/>
    </source>
</evidence>
<proteinExistence type="predicted"/>
<reference evidence="3" key="1">
    <citation type="submission" date="2021-01" db="UniProtKB">
        <authorList>
            <consortium name="EnsemblMetazoa"/>
        </authorList>
    </citation>
    <scope>IDENTIFICATION</scope>
</reference>
<protein>
    <recommendedName>
        <fullName evidence="5">Cnidarian restricted protein</fullName>
    </recommendedName>
</protein>
<accession>A0A7M5TVW3</accession>
<dbReference type="Proteomes" id="UP000594262">
    <property type="component" value="Unplaced"/>
</dbReference>
<organism evidence="3 4">
    <name type="scientific">Clytia hemisphaerica</name>
    <dbReference type="NCBI Taxonomy" id="252671"/>
    <lineage>
        <taxon>Eukaryota</taxon>
        <taxon>Metazoa</taxon>
        <taxon>Cnidaria</taxon>
        <taxon>Hydrozoa</taxon>
        <taxon>Hydroidolina</taxon>
        <taxon>Leptothecata</taxon>
        <taxon>Obeliida</taxon>
        <taxon>Clytiidae</taxon>
        <taxon>Clytia</taxon>
    </lineage>
</organism>
<evidence type="ECO:0000256" key="2">
    <source>
        <dbReference type="SAM" id="SignalP"/>
    </source>
</evidence>
<keyword evidence="2" id="KW-0732">Signal</keyword>
<evidence type="ECO:0000313" key="4">
    <source>
        <dbReference type="Proteomes" id="UP000594262"/>
    </source>
</evidence>
<dbReference type="NCBIfam" id="NF040941">
    <property type="entry name" value="GGGWT_bact"/>
    <property type="match status" value="1"/>
</dbReference>
<feature type="chain" id="PRO_5029790413" description="Cnidarian restricted protein" evidence="2">
    <location>
        <begin position="25"/>
        <end position="526"/>
    </location>
</feature>
<dbReference type="InterPro" id="IPR036056">
    <property type="entry name" value="Fibrinogen-like_C"/>
</dbReference>
<feature type="region of interest" description="Disordered" evidence="1">
    <location>
        <begin position="134"/>
        <end position="310"/>
    </location>
</feature>
<feature type="signal peptide" evidence="2">
    <location>
        <begin position="1"/>
        <end position="24"/>
    </location>
</feature>
<dbReference type="RefSeq" id="XP_066929652.1">
    <property type="nucleotide sequence ID" value="XM_067073551.1"/>
</dbReference>
<dbReference type="Gene3D" id="2.60.120.1000">
    <property type="match status" value="1"/>
</dbReference>
<evidence type="ECO:0008006" key="5">
    <source>
        <dbReference type="Google" id="ProtNLM"/>
    </source>
</evidence>
<sequence length="526" mass="57875">MNATMKFCCSGLLVFSILTLQINATKHDVYRLVENTIIIEEDCQTENGIEYDTYFEVECLLLCAISNRNHVHFSNTTGKCSCIEKVCATNGIDGFWYQKEADKSNEEEDSLSTTRAETTTISNQVFPMEIQHYVSQGSSEDATTATTSSTTRATPTTVTSTSPTTSSPTTSTTTTTTPSMTTTTPTTTTTTPTMTTTTPTTTTTTPTMTTTTPTTTTTTPTTTTTTPTTTTTTPSMTTTTPTTTTTTPTTTTTTPTTTTTTPSMTTTTPTTTTTTPTTTTTTQKTTTITTVESTTTPSTTATTLEPIPNPPLGLMKDNAASSCKQIKHDHPLSPNGHYWVVLHDNVSVWCDMETDNGGWVKIGRVYIENNASSYNYYDILSNNIKKIGNAGSQNYLLDGKLDNLTNWIGFSEIRMRCTGSSPDHLFHAKIISTKNENSLALFNYYVHATPRPTNLCDAFHYLADDTSELRMWSTEACENLEHGHTTRRNHRLYNNQCYDTICVSVKFLQCDTEDMNIDGTWEFFIR</sequence>
<dbReference type="GeneID" id="136817211"/>
<dbReference type="SUPFAM" id="SSF56496">
    <property type="entry name" value="Fibrinogen C-terminal domain-like"/>
    <property type="match status" value="1"/>
</dbReference>
<name>A0A7M5TVW3_9CNID</name>